<keyword evidence="1" id="KW-0812">Transmembrane</keyword>
<keyword evidence="1" id="KW-1133">Transmembrane helix</keyword>
<dbReference type="EMBL" id="HBGB01018578">
    <property type="protein sequence ID" value="CAD9055682.1"/>
    <property type="molecule type" value="Transcribed_RNA"/>
</dbReference>
<organism evidence="2">
    <name type="scientific">Vitrella brassicaformis</name>
    <dbReference type="NCBI Taxonomy" id="1169539"/>
    <lineage>
        <taxon>Eukaryota</taxon>
        <taxon>Sar</taxon>
        <taxon>Alveolata</taxon>
        <taxon>Colpodellida</taxon>
        <taxon>Vitrellaceae</taxon>
        <taxon>Vitrella</taxon>
    </lineage>
</organism>
<proteinExistence type="predicted"/>
<protein>
    <submittedName>
        <fullName evidence="2">Uncharacterized protein</fullName>
    </submittedName>
</protein>
<reference evidence="2" key="1">
    <citation type="submission" date="2021-01" db="EMBL/GenBank/DDBJ databases">
        <authorList>
            <person name="Corre E."/>
            <person name="Pelletier E."/>
            <person name="Niang G."/>
            <person name="Scheremetjew M."/>
            <person name="Finn R."/>
            <person name="Kale V."/>
            <person name="Holt S."/>
            <person name="Cochrane G."/>
            <person name="Meng A."/>
            <person name="Brown T."/>
            <person name="Cohen L."/>
        </authorList>
    </citation>
    <scope>NUCLEOTIDE SEQUENCE</scope>
    <source>
        <strain evidence="2">CCMP3346</strain>
    </source>
</reference>
<keyword evidence="1" id="KW-0472">Membrane</keyword>
<gene>
    <name evidence="2" type="ORF">VBRA1451_LOCUS10747</name>
</gene>
<name>A0A7S1JVV0_9ALVE</name>
<evidence type="ECO:0000313" key="2">
    <source>
        <dbReference type="EMBL" id="CAD9055682.1"/>
    </source>
</evidence>
<accession>A0A7S1JVV0</accession>
<evidence type="ECO:0000256" key="1">
    <source>
        <dbReference type="SAM" id="Phobius"/>
    </source>
</evidence>
<dbReference type="AlphaFoldDB" id="A0A7S1JVV0"/>
<sequence length="136" mass="15305">MAPKYAPVVDAAALREGDSPKMLWSIIGAVLLVFLVANSGLLLLRCQEDVSQLKKSVDALRNMLLRHRMRSLFPPHLHSGDTNNIFTCNISLQVPHTQYLDIFLHMLWPVLHQRRTHSASDSIAPCETRHPHGCCC</sequence>
<feature type="transmembrane region" description="Helical" evidence="1">
    <location>
        <begin position="22"/>
        <end position="44"/>
    </location>
</feature>